<sequence length="92" mass="9586">MGDGERICAADPTHGKEADMSRPTENADPKNAEARASETPEMLKTEMSDPNDPSTIGGANAEANGVWRVLRNSAVLAVVAMAAIAVVYTVAT</sequence>
<proteinExistence type="predicted"/>
<keyword evidence="2" id="KW-1133">Transmembrane helix</keyword>
<feature type="transmembrane region" description="Helical" evidence="2">
    <location>
        <begin position="74"/>
        <end position="91"/>
    </location>
</feature>
<keyword evidence="4" id="KW-1185">Reference proteome</keyword>
<evidence type="ECO:0000256" key="1">
    <source>
        <dbReference type="SAM" id="MobiDB-lite"/>
    </source>
</evidence>
<dbReference type="AlphaFoldDB" id="A0A1H2RXE9"/>
<keyword evidence="2" id="KW-0812">Transmembrane</keyword>
<keyword evidence="2" id="KW-0472">Membrane</keyword>
<reference evidence="3 4" key="1">
    <citation type="submission" date="2016-10" db="EMBL/GenBank/DDBJ databases">
        <authorList>
            <person name="de Groot N.N."/>
        </authorList>
    </citation>
    <scope>NUCLEOTIDE SEQUENCE [LARGE SCALE GENOMIC DNA]</scope>
    <source>
        <strain evidence="3 4">DSM 17890</strain>
    </source>
</reference>
<name>A0A1H2RXE9_9RHOB</name>
<gene>
    <name evidence="3" type="ORF">SAMN05444336_101489</name>
</gene>
<feature type="region of interest" description="Disordered" evidence="1">
    <location>
        <begin position="1"/>
        <end position="59"/>
    </location>
</feature>
<protein>
    <submittedName>
        <fullName evidence="3">Uncharacterized protein</fullName>
    </submittedName>
</protein>
<feature type="compositionally biased region" description="Basic and acidic residues" evidence="1">
    <location>
        <begin position="1"/>
        <end position="47"/>
    </location>
</feature>
<evidence type="ECO:0000256" key="2">
    <source>
        <dbReference type="SAM" id="Phobius"/>
    </source>
</evidence>
<evidence type="ECO:0000313" key="3">
    <source>
        <dbReference type="EMBL" id="SDW24151.1"/>
    </source>
</evidence>
<accession>A0A1H2RXE9</accession>
<organism evidence="3 4">
    <name type="scientific">Albimonas donghaensis</name>
    <dbReference type="NCBI Taxonomy" id="356660"/>
    <lineage>
        <taxon>Bacteria</taxon>
        <taxon>Pseudomonadati</taxon>
        <taxon>Pseudomonadota</taxon>
        <taxon>Alphaproteobacteria</taxon>
        <taxon>Rhodobacterales</taxon>
        <taxon>Paracoccaceae</taxon>
        <taxon>Albimonas</taxon>
    </lineage>
</organism>
<evidence type="ECO:0000313" key="4">
    <source>
        <dbReference type="Proteomes" id="UP000199118"/>
    </source>
</evidence>
<dbReference type="EMBL" id="FNMZ01000001">
    <property type="protein sequence ID" value="SDW24151.1"/>
    <property type="molecule type" value="Genomic_DNA"/>
</dbReference>
<dbReference type="STRING" id="356660.SAMN05444336_101489"/>
<dbReference type="Proteomes" id="UP000199118">
    <property type="component" value="Unassembled WGS sequence"/>
</dbReference>